<sequence length="93" mass="10478">MQLVILNLIPGEIRECENEKRVFQALSVQLALQPDSSSRLQARRFRAAENGGSLSLLDLVGIGWPSTVAVVRSGEVEGNRWFTSDRRHEERDD</sequence>
<evidence type="ECO:0000313" key="2">
    <source>
        <dbReference type="Proteomes" id="UP000606974"/>
    </source>
</evidence>
<accession>A0A8H7A9Y9</accession>
<dbReference type="AlphaFoldDB" id="A0A8H7A9Y9"/>
<comment type="caution">
    <text evidence="1">The sequence shown here is derived from an EMBL/GenBank/DDBJ whole genome shotgun (WGS) entry which is preliminary data.</text>
</comment>
<proteinExistence type="predicted"/>
<evidence type="ECO:0000313" key="1">
    <source>
        <dbReference type="EMBL" id="KAF7504149.1"/>
    </source>
</evidence>
<keyword evidence="2" id="KW-1185">Reference proteome</keyword>
<reference evidence="1" key="1">
    <citation type="submission" date="2020-02" db="EMBL/GenBank/DDBJ databases">
        <authorList>
            <person name="Palmer J.M."/>
        </authorList>
    </citation>
    <scope>NUCLEOTIDE SEQUENCE</scope>
    <source>
        <strain evidence="1">EPUS1.4</strain>
        <tissue evidence="1">Thallus</tissue>
    </source>
</reference>
<gene>
    <name evidence="1" type="ORF">GJ744_002618</name>
</gene>
<dbReference type="EMBL" id="JAACFV010000147">
    <property type="protein sequence ID" value="KAF7504149.1"/>
    <property type="molecule type" value="Genomic_DNA"/>
</dbReference>
<dbReference type="Proteomes" id="UP000606974">
    <property type="component" value="Unassembled WGS sequence"/>
</dbReference>
<organism evidence="1 2">
    <name type="scientific">Endocarpon pusillum</name>
    <dbReference type="NCBI Taxonomy" id="364733"/>
    <lineage>
        <taxon>Eukaryota</taxon>
        <taxon>Fungi</taxon>
        <taxon>Dikarya</taxon>
        <taxon>Ascomycota</taxon>
        <taxon>Pezizomycotina</taxon>
        <taxon>Eurotiomycetes</taxon>
        <taxon>Chaetothyriomycetidae</taxon>
        <taxon>Verrucariales</taxon>
        <taxon>Verrucariaceae</taxon>
        <taxon>Endocarpon</taxon>
    </lineage>
</organism>
<name>A0A8H7A9Y9_9EURO</name>
<protein>
    <submittedName>
        <fullName evidence="1">Uncharacterized protein</fullName>
    </submittedName>
</protein>